<evidence type="ECO:0008006" key="5">
    <source>
        <dbReference type="Google" id="ProtNLM"/>
    </source>
</evidence>
<reference evidence="3 4" key="1">
    <citation type="submission" date="2019-01" db="EMBL/GenBank/DDBJ databases">
        <title>Sequencing of cultivated peanut Arachis hypogaea provides insights into genome evolution and oil improvement.</title>
        <authorList>
            <person name="Chen X."/>
        </authorList>
    </citation>
    <scope>NUCLEOTIDE SEQUENCE [LARGE SCALE GENOMIC DNA]</scope>
    <source>
        <strain evidence="4">cv. Fuhuasheng</strain>
        <tissue evidence="3">Leaves</tissue>
    </source>
</reference>
<comment type="caution">
    <text evidence="3">The sequence shown here is derived from an EMBL/GenBank/DDBJ whole genome shotgun (WGS) entry which is preliminary data.</text>
</comment>
<evidence type="ECO:0000256" key="1">
    <source>
        <dbReference type="SAM" id="MobiDB-lite"/>
    </source>
</evidence>
<proteinExistence type="predicted"/>
<feature type="transmembrane region" description="Helical" evidence="2">
    <location>
        <begin position="126"/>
        <end position="151"/>
    </location>
</feature>
<keyword evidence="2" id="KW-0812">Transmembrane</keyword>
<dbReference type="EMBL" id="SDMP01000012">
    <property type="protein sequence ID" value="RYR25864.1"/>
    <property type="molecule type" value="Genomic_DNA"/>
</dbReference>
<feature type="region of interest" description="Disordered" evidence="1">
    <location>
        <begin position="1"/>
        <end position="26"/>
    </location>
</feature>
<protein>
    <recommendedName>
        <fullName evidence="5">Zinc finger GRF-type domain-containing protein</fullName>
    </recommendedName>
</protein>
<sequence length="155" mass="18052">MEIGNGGRRGGLSYPSHDSHGSRASMRMRRKTYDESYFYGLKTMIKKSRTAENLDRLFHACQRYRKGSHCYYFKWVDDDDYQGVVVGGTKKDTETDLEVENAYDEWRVKVAWRLGSLKAEVKALKLLIIFMFVVVVISVILYCLICTSKYIQLCY</sequence>
<keyword evidence="4" id="KW-1185">Reference proteome</keyword>
<name>A0A445AHJ4_ARAHY</name>
<gene>
    <name evidence="3" type="ORF">Ahy_B02g059891</name>
</gene>
<evidence type="ECO:0000313" key="4">
    <source>
        <dbReference type="Proteomes" id="UP000289738"/>
    </source>
</evidence>
<organism evidence="3 4">
    <name type="scientific">Arachis hypogaea</name>
    <name type="common">Peanut</name>
    <dbReference type="NCBI Taxonomy" id="3818"/>
    <lineage>
        <taxon>Eukaryota</taxon>
        <taxon>Viridiplantae</taxon>
        <taxon>Streptophyta</taxon>
        <taxon>Embryophyta</taxon>
        <taxon>Tracheophyta</taxon>
        <taxon>Spermatophyta</taxon>
        <taxon>Magnoliopsida</taxon>
        <taxon>eudicotyledons</taxon>
        <taxon>Gunneridae</taxon>
        <taxon>Pentapetalae</taxon>
        <taxon>rosids</taxon>
        <taxon>fabids</taxon>
        <taxon>Fabales</taxon>
        <taxon>Fabaceae</taxon>
        <taxon>Papilionoideae</taxon>
        <taxon>50 kb inversion clade</taxon>
        <taxon>dalbergioids sensu lato</taxon>
        <taxon>Dalbergieae</taxon>
        <taxon>Pterocarpus clade</taxon>
        <taxon>Arachis</taxon>
    </lineage>
</organism>
<accession>A0A445AHJ4</accession>
<evidence type="ECO:0000256" key="2">
    <source>
        <dbReference type="SAM" id="Phobius"/>
    </source>
</evidence>
<dbReference type="AlphaFoldDB" id="A0A445AHJ4"/>
<evidence type="ECO:0000313" key="3">
    <source>
        <dbReference type="EMBL" id="RYR25864.1"/>
    </source>
</evidence>
<keyword evidence="2" id="KW-0472">Membrane</keyword>
<keyword evidence="2" id="KW-1133">Transmembrane helix</keyword>
<feature type="compositionally biased region" description="Gly residues" evidence="1">
    <location>
        <begin position="1"/>
        <end position="10"/>
    </location>
</feature>
<dbReference type="Proteomes" id="UP000289738">
    <property type="component" value="Chromosome B02"/>
</dbReference>